<dbReference type="PANTHER" id="PTHR45823">
    <property type="entry name" value="T-SNARE COILED-COIL HOMOLOGY DOMAIN-CONTAINING PROTEIN"/>
    <property type="match status" value="1"/>
</dbReference>
<evidence type="ECO:0000313" key="2">
    <source>
        <dbReference type="Proteomes" id="UP000289886"/>
    </source>
</evidence>
<name>A0A444U2I3_ACIRT</name>
<dbReference type="Proteomes" id="UP000289886">
    <property type="component" value="Unassembled WGS sequence"/>
</dbReference>
<dbReference type="PANTHER" id="PTHR45823:SF1">
    <property type="entry name" value="T-SNARE COILED-COIL HOMOLOGY DOMAIN-CONTAINING PROTEIN"/>
    <property type="match status" value="1"/>
</dbReference>
<dbReference type="EMBL" id="SCEB01215466">
    <property type="protein sequence ID" value="RXM29392.1"/>
    <property type="molecule type" value="Genomic_DNA"/>
</dbReference>
<accession>A0A444U2I3</accession>
<comment type="caution">
    <text evidence="1">The sequence shown here is derived from an EMBL/GenBank/DDBJ whole genome shotgun (WGS) entry which is preliminary data.</text>
</comment>
<organism evidence="1 2">
    <name type="scientific">Acipenser ruthenus</name>
    <name type="common">Sterlet sturgeon</name>
    <dbReference type="NCBI Taxonomy" id="7906"/>
    <lineage>
        <taxon>Eukaryota</taxon>
        <taxon>Metazoa</taxon>
        <taxon>Chordata</taxon>
        <taxon>Craniata</taxon>
        <taxon>Vertebrata</taxon>
        <taxon>Euteleostomi</taxon>
        <taxon>Actinopterygii</taxon>
        <taxon>Chondrostei</taxon>
        <taxon>Acipenseriformes</taxon>
        <taxon>Acipenseridae</taxon>
        <taxon>Acipenser</taxon>
    </lineage>
</organism>
<dbReference type="AlphaFoldDB" id="A0A444U2I3"/>
<protein>
    <submittedName>
        <fullName evidence="1">Uncharacterized protein</fullName>
    </submittedName>
</protein>
<evidence type="ECO:0000313" key="1">
    <source>
        <dbReference type="EMBL" id="RXM29392.1"/>
    </source>
</evidence>
<gene>
    <name evidence="1" type="ORF">EOD39_8818</name>
</gene>
<keyword evidence="2" id="KW-1185">Reference proteome</keyword>
<sequence>MEAFLAKFKLFAADSAWTDRRKSICLAQSLEGPASEVLLDLMSEERLNNTTLIEALKRRFGDRQSYLALQNQLQLCRRAPGEKLGALAADIARLVPPALCPHARLAGHLILDEALNYDMAAERVLQDSDPLQPVRVS</sequence>
<reference evidence="1 2" key="1">
    <citation type="submission" date="2019-01" db="EMBL/GenBank/DDBJ databases">
        <title>Draft Genome and Complete Hox-Cluster Characterization of the Sterlet Sturgeon (Acipenser ruthenus).</title>
        <authorList>
            <person name="Wei Q."/>
        </authorList>
    </citation>
    <scope>NUCLEOTIDE SEQUENCE [LARGE SCALE GENOMIC DNA]</scope>
    <source>
        <strain evidence="1">WHYD16114868_AA</strain>
        <tissue evidence="1">Blood</tissue>
    </source>
</reference>
<proteinExistence type="predicted"/>